<feature type="domain" description="Ribonucleotide reductase large subunit C-terminal" evidence="5">
    <location>
        <begin position="13"/>
        <end position="253"/>
    </location>
</feature>
<reference evidence="6" key="1">
    <citation type="journal article" date="2014" name="Front. Microbiol.">
        <title>High frequency of phylogenetically diverse reductive dehalogenase-homologous genes in deep subseafloor sedimentary metagenomes.</title>
        <authorList>
            <person name="Kawai M."/>
            <person name="Futagami T."/>
            <person name="Toyoda A."/>
            <person name="Takaki Y."/>
            <person name="Nishi S."/>
            <person name="Hori S."/>
            <person name="Arai W."/>
            <person name="Tsubouchi T."/>
            <person name="Morono Y."/>
            <person name="Uchiyama I."/>
            <person name="Ito T."/>
            <person name="Fujiyama A."/>
            <person name="Inagaki F."/>
            <person name="Takami H."/>
        </authorList>
    </citation>
    <scope>NUCLEOTIDE SEQUENCE</scope>
    <source>
        <strain evidence="6">Expedition CK06-06</strain>
    </source>
</reference>
<dbReference type="GO" id="GO:0004748">
    <property type="term" value="F:ribonucleoside-diphosphate reductase activity, thioredoxin disulfide as acceptor"/>
    <property type="evidence" value="ECO:0007669"/>
    <property type="project" value="TreeGrafter"/>
</dbReference>
<comment type="cofactor">
    <cofactor evidence="1">
        <name>adenosylcob(III)alamin</name>
        <dbReference type="ChEBI" id="CHEBI:18408"/>
    </cofactor>
</comment>
<dbReference type="Gene3D" id="3.20.70.20">
    <property type="match status" value="1"/>
</dbReference>
<keyword evidence="4" id="KW-0170">Cobalt</keyword>
<sequence>HQWNLVFGGKVYRSLPARALWERIMRSTYDFAEPGVVFIDRVNARNNLRYCEEIHATNPCGEQPLPPFGACLLGSINLARLIEDPFTNRARLDLAKLEERVRLAVRFLDNVIDISNYPLKAQRKEAHSKRRIGLGVTGLADGLILMGKRYGTREATDLAGGWMAAIQRAAYLASTELAAEKGAFPLFNSQRFVESPNVSTLDAPTRTAIARHGIRNGCLTSIAPTGTISLLAGNVSSGIEPVFDFIHRRRILGKGGAAHEEK</sequence>
<evidence type="ECO:0000256" key="4">
    <source>
        <dbReference type="ARBA" id="ARBA00023285"/>
    </source>
</evidence>
<evidence type="ECO:0000259" key="5">
    <source>
        <dbReference type="Pfam" id="PF02867"/>
    </source>
</evidence>
<dbReference type="PANTHER" id="PTHR43371">
    <property type="entry name" value="VITAMIN B12-DEPENDENT RIBONUCLEOTIDE REDUCTASE"/>
    <property type="match status" value="1"/>
</dbReference>
<dbReference type="InterPro" id="IPR050862">
    <property type="entry name" value="RdRp_reductase_class-2"/>
</dbReference>
<evidence type="ECO:0000256" key="1">
    <source>
        <dbReference type="ARBA" id="ARBA00001922"/>
    </source>
</evidence>
<feature type="non-terminal residue" evidence="6">
    <location>
        <position position="262"/>
    </location>
</feature>
<dbReference type="EMBL" id="BARS01030749">
    <property type="protein sequence ID" value="GAG25415.1"/>
    <property type="molecule type" value="Genomic_DNA"/>
</dbReference>
<feature type="non-terminal residue" evidence="6">
    <location>
        <position position="1"/>
    </location>
</feature>
<keyword evidence="3" id="KW-0560">Oxidoreductase</keyword>
<dbReference type="GO" id="GO:0031419">
    <property type="term" value="F:cobalamin binding"/>
    <property type="evidence" value="ECO:0007669"/>
    <property type="project" value="UniProtKB-KW"/>
</dbReference>
<gene>
    <name evidence="6" type="ORF">S01H1_47932</name>
</gene>
<dbReference type="SUPFAM" id="SSF51998">
    <property type="entry name" value="PFL-like glycyl radical enzymes"/>
    <property type="match status" value="1"/>
</dbReference>
<evidence type="ECO:0000256" key="2">
    <source>
        <dbReference type="ARBA" id="ARBA00022628"/>
    </source>
</evidence>
<protein>
    <recommendedName>
        <fullName evidence="5">Ribonucleotide reductase large subunit C-terminal domain-containing protein</fullName>
    </recommendedName>
</protein>
<organism evidence="6">
    <name type="scientific">marine sediment metagenome</name>
    <dbReference type="NCBI Taxonomy" id="412755"/>
    <lineage>
        <taxon>unclassified sequences</taxon>
        <taxon>metagenomes</taxon>
        <taxon>ecological metagenomes</taxon>
    </lineage>
</organism>
<evidence type="ECO:0000313" key="6">
    <source>
        <dbReference type="EMBL" id="GAG25415.1"/>
    </source>
</evidence>
<evidence type="ECO:0000256" key="3">
    <source>
        <dbReference type="ARBA" id="ARBA00023002"/>
    </source>
</evidence>
<dbReference type="InterPro" id="IPR000788">
    <property type="entry name" value="RNR_lg_C"/>
</dbReference>
<dbReference type="AlphaFoldDB" id="X0W4C9"/>
<dbReference type="PRINTS" id="PR01183">
    <property type="entry name" value="RIBORDTASEM1"/>
</dbReference>
<dbReference type="PANTHER" id="PTHR43371:SF1">
    <property type="entry name" value="RIBONUCLEOSIDE-DIPHOSPHATE REDUCTASE"/>
    <property type="match status" value="1"/>
</dbReference>
<name>X0W4C9_9ZZZZ</name>
<dbReference type="Pfam" id="PF02867">
    <property type="entry name" value="Ribonuc_red_lgC"/>
    <property type="match status" value="1"/>
</dbReference>
<keyword evidence="2" id="KW-0846">Cobalamin</keyword>
<comment type="caution">
    <text evidence="6">The sequence shown here is derived from an EMBL/GenBank/DDBJ whole genome shotgun (WGS) entry which is preliminary data.</text>
</comment>
<proteinExistence type="predicted"/>
<accession>X0W4C9</accession>